<dbReference type="AlphaFoldDB" id="F2PUQ9"/>
<evidence type="ECO:0000256" key="1">
    <source>
        <dbReference type="SAM" id="MobiDB-lite"/>
    </source>
</evidence>
<feature type="compositionally biased region" description="Low complexity" evidence="1">
    <location>
        <begin position="95"/>
        <end position="106"/>
    </location>
</feature>
<dbReference type="VEuPathDB" id="FungiDB:TEQG_04636"/>
<dbReference type="HOGENOM" id="CLU_1344096_0_0_1"/>
<evidence type="ECO:0000313" key="3">
    <source>
        <dbReference type="Proteomes" id="UP000009169"/>
    </source>
</evidence>
<reference evidence="3" key="1">
    <citation type="journal article" date="2012" name="MBio">
        <title>Comparative genome analysis of Trichophyton rubrum and related dermatophytes reveals candidate genes involved in infection.</title>
        <authorList>
            <person name="Martinez D.A."/>
            <person name="Oliver B.G."/>
            <person name="Graeser Y."/>
            <person name="Goldberg J.M."/>
            <person name="Li W."/>
            <person name="Martinez-Rossi N.M."/>
            <person name="Monod M."/>
            <person name="Shelest E."/>
            <person name="Barton R.C."/>
            <person name="Birch E."/>
            <person name="Brakhage A.A."/>
            <person name="Chen Z."/>
            <person name="Gurr S.J."/>
            <person name="Heiman D."/>
            <person name="Heitman J."/>
            <person name="Kosti I."/>
            <person name="Rossi A."/>
            <person name="Saif S."/>
            <person name="Samalova M."/>
            <person name="Saunders C.W."/>
            <person name="Shea T."/>
            <person name="Summerbell R.C."/>
            <person name="Xu J."/>
            <person name="Young S."/>
            <person name="Zeng Q."/>
            <person name="Birren B.W."/>
            <person name="Cuomo C.A."/>
            <person name="White T.C."/>
        </authorList>
    </citation>
    <scope>NUCLEOTIDE SEQUENCE [LARGE SCALE GENOMIC DNA]</scope>
    <source>
        <strain evidence="3">ATCC MYA-4606 / CBS 127.97</strain>
    </source>
</reference>
<gene>
    <name evidence="2" type="ORF">TEQG_04636</name>
</gene>
<proteinExistence type="predicted"/>
<organism evidence="2 3">
    <name type="scientific">Trichophyton equinum (strain ATCC MYA-4606 / CBS 127.97)</name>
    <name type="common">Horse ringworm fungus</name>
    <dbReference type="NCBI Taxonomy" id="559882"/>
    <lineage>
        <taxon>Eukaryota</taxon>
        <taxon>Fungi</taxon>
        <taxon>Dikarya</taxon>
        <taxon>Ascomycota</taxon>
        <taxon>Pezizomycotina</taxon>
        <taxon>Eurotiomycetes</taxon>
        <taxon>Eurotiomycetidae</taxon>
        <taxon>Onygenales</taxon>
        <taxon>Arthrodermataceae</taxon>
        <taxon>Trichophyton</taxon>
    </lineage>
</organism>
<evidence type="ECO:0000313" key="2">
    <source>
        <dbReference type="EMBL" id="EGE05627.1"/>
    </source>
</evidence>
<sequence length="204" mass="22644">MAAPRFLDIVLSLPLTEAKPRRLLNGDNVSEYYYSPLESGRTSSDQQMNVDPNQTNPYQATGGPMEGLNNDPFADRRGSDSLGKTASAPERKGSEGSALGSSLGSSPPRDRRMSKEWDAAQVPPSRFQKREGSIFSTAGSRDSHITRRDRDYLYHAKLKEKFSKHLKLPVPFTLSPRQCRAYWGTWLPVFDVFDAGFAPVDTSG</sequence>
<dbReference type="EMBL" id="DS995741">
    <property type="protein sequence ID" value="EGE05627.1"/>
    <property type="molecule type" value="Genomic_DNA"/>
</dbReference>
<accession>F2PUQ9</accession>
<feature type="compositionally biased region" description="Basic and acidic residues" evidence="1">
    <location>
        <begin position="108"/>
        <end position="118"/>
    </location>
</feature>
<dbReference type="OrthoDB" id="5395727at2759"/>
<dbReference type="Proteomes" id="UP000009169">
    <property type="component" value="Unassembled WGS sequence"/>
</dbReference>
<name>F2PUQ9_TRIEC</name>
<dbReference type="eggNOG" id="ENOG502SE07">
    <property type="taxonomic scope" value="Eukaryota"/>
</dbReference>
<keyword evidence="3" id="KW-1185">Reference proteome</keyword>
<protein>
    <submittedName>
        <fullName evidence="2">Uncharacterized protein</fullName>
    </submittedName>
</protein>
<feature type="compositionally biased region" description="Polar residues" evidence="1">
    <location>
        <begin position="40"/>
        <end position="59"/>
    </location>
</feature>
<feature type="region of interest" description="Disordered" evidence="1">
    <location>
        <begin position="33"/>
        <end position="141"/>
    </location>
</feature>